<dbReference type="EMBL" id="LAZR01030597">
    <property type="protein sequence ID" value="KKL56142.1"/>
    <property type="molecule type" value="Genomic_DNA"/>
</dbReference>
<proteinExistence type="predicted"/>
<dbReference type="SUPFAM" id="SSF75169">
    <property type="entry name" value="DsrEFH-like"/>
    <property type="match status" value="1"/>
</dbReference>
<dbReference type="AlphaFoldDB" id="A0A0F9FYA6"/>
<evidence type="ECO:0000313" key="1">
    <source>
        <dbReference type="EMBL" id="KKL56142.1"/>
    </source>
</evidence>
<dbReference type="Gene3D" id="3.40.1260.10">
    <property type="entry name" value="DsrEFH-like"/>
    <property type="match status" value="1"/>
</dbReference>
<sequence length="102" mass="11414">MIKKLGILLTTSTESENTHTVVKLTEAAINEGVEVDIFLMCDGVYHLNHEELKGLADKGARVVVCAHNAIERKVDKKDFALWGSQYDLACMVKECDRFLAFN</sequence>
<dbReference type="InterPro" id="IPR003787">
    <property type="entry name" value="Sulphur_relay_DsrE/F-like"/>
</dbReference>
<organism evidence="1">
    <name type="scientific">marine sediment metagenome</name>
    <dbReference type="NCBI Taxonomy" id="412755"/>
    <lineage>
        <taxon>unclassified sequences</taxon>
        <taxon>metagenomes</taxon>
        <taxon>ecological metagenomes</taxon>
    </lineage>
</organism>
<dbReference type="Pfam" id="PF02635">
    <property type="entry name" value="DsrE"/>
    <property type="match status" value="1"/>
</dbReference>
<name>A0A0F9FYA6_9ZZZZ</name>
<dbReference type="InterPro" id="IPR027396">
    <property type="entry name" value="DsrEFH-like"/>
</dbReference>
<accession>A0A0F9FYA6</accession>
<comment type="caution">
    <text evidence="1">The sequence shown here is derived from an EMBL/GenBank/DDBJ whole genome shotgun (WGS) entry which is preliminary data.</text>
</comment>
<reference evidence="1" key="1">
    <citation type="journal article" date="2015" name="Nature">
        <title>Complex archaea that bridge the gap between prokaryotes and eukaryotes.</title>
        <authorList>
            <person name="Spang A."/>
            <person name="Saw J.H."/>
            <person name="Jorgensen S.L."/>
            <person name="Zaremba-Niedzwiedzka K."/>
            <person name="Martijn J."/>
            <person name="Lind A.E."/>
            <person name="van Eijk R."/>
            <person name="Schleper C."/>
            <person name="Guy L."/>
            <person name="Ettema T.J."/>
        </authorList>
    </citation>
    <scope>NUCLEOTIDE SEQUENCE</scope>
</reference>
<protein>
    <submittedName>
        <fullName evidence="1">Uncharacterized protein</fullName>
    </submittedName>
</protein>
<gene>
    <name evidence="1" type="ORF">LCGC14_2248370</name>
</gene>